<evidence type="ECO:0000256" key="2">
    <source>
        <dbReference type="SAM" id="Coils"/>
    </source>
</evidence>
<feature type="coiled-coil region" evidence="2">
    <location>
        <begin position="1254"/>
        <end position="1281"/>
    </location>
</feature>
<dbReference type="InterPro" id="IPR000742">
    <property type="entry name" value="EGF"/>
</dbReference>
<name>A0A0N5AEE5_9BILA</name>
<evidence type="ECO:0000313" key="6">
    <source>
        <dbReference type="WBParaSite" id="SMUV_0000259501-mRNA-1"/>
    </source>
</evidence>
<dbReference type="WBParaSite" id="SMUV_0000259501-mRNA-1">
    <property type="protein sequence ID" value="SMUV_0000259501-mRNA-1"/>
    <property type="gene ID" value="SMUV_0000259501"/>
</dbReference>
<feature type="region of interest" description="Disordered" evidence="3">
    <location>
        <begin position="183"/>
        <end position="204"/>
    </location>
</feature>
<dbReference type="PROSITE" id="PS00022">
    <property type="entry name" value="EGF_1"/>
    <property type="match status" value="1"/>
</dbReference>
<evidence type="ECO:0000256" key="3">
    <source>
        <dbReference type="SAM" id="MobiDB-lite"/>
    </source>
</evidence>
<dbReference type="SMART" id="SM00181">
    <property type="entry name" value="EGF"/>
    <property type="match status" value="2"/>
</dbReference>
<feature type="compositionally biased region" description="Low complexity" evidence="3">
    <location>
        <begin position="602"/>
        <end position="613"/>
    </location>
</feature>
<feature type="region of interest" description="Disordered" evidence="3">
    <location>
        <begin position="659"/>
        <end position="682"/>
    </location>
</feature>
<feature type="disulfide bond" evidence="1">
    <location>
        <begin position="914"/>
        <end position="923"/>
    </location>
</feature>
<dbReference type="InterPro" id="IPR051830">
    <property type="entry name" value="NOTCH_homolog"/>
</dbReference>
<evidence type="ECO:0000256" key="1">
    <source>
        <dbReference type="PROSITE-ProRule" id="PRU00076"/>
    </source>
</evidence>
<reference evidence="6" key="1">
    <citation type="submission" date="2017-02" db="UniProtKB">
        <authorList>
            <consortium name="WormBaseParasite"/>
        </authorList>
    </citation>
    <scope>IDENTIFICATION</scope>
</reference>
<sequence length="1539" mass="173297">MAKNNFCDSVYVSVVDARNTRANLACSYIWGRQNNPTLNYEYTLSSKGAFSKQTCSETDENHILCSYTQEYNKDLNDTYYYRTATSPVRQQFTKEVSYGKEAELTDPVVAILSQLMVETEPQLPLTVNPQTVIKPTSKVVIKTTSKIPVYQNTPTIISPEAVTPLTIQTAKNDGQERNEDIANEALETPTPKSKGTTTPDTGIFPYSENSTTSYVLYLHITATVYNASFLEYVVNCSLRDSATTTTSSTSATSFKTFESTYSRRTPSVGVEVYLTTTVASAKSEEQPQSQQYFDKTSTVTAFVADSSEMGAITSAKFTPEKPNILTSTSDNILQLFSSQAPAKYLTTVVSSQTNQTFTKVFEILTSPKADATTHSAPFQPRLSTFYSILTSGVDNSETIAPTSKKLLQATTMLEPFSAANVMTKMPLETNENGLASTEEVLWNKPSTIFEKQLPELTSKKSSIATTRKQTTDVKVTYSEKVEVIPTTEFVIPIHGSSMLTKSAHLPKTTYLQASKTHASASDLSVTTAPKYLHSDVTASTESVVQQSDTYEKISGGWKSTQQIAFDQTESTETQSKTKTILVNELRSTEVKHTSSPTSATKSRSQQPDSYSSSNVFKTSGVAFENALTSSLSPFSTEQRSTSTGARTFGYTESNVLSTSMRVQTSSKRLEENRSVEAGSDTSLTSSVALSTTTGKFLNEKPTLELIFVRADTTTEYKKTRLVKIINLTASNYYYRSVYKTISSTQPIANITAICKMTKYCNKPKCDFSVFKNENVNQRYLQLPAEESIDIGEKASLQCTADPDQPKKIVYYCNADGAFDPHPSEQLCQPKKDEGKTEIEDPIEDSSLEYGVQTCDECSDRGTENCTKLQVGYQCICKDGWTASTCWKSPRYCSRIQCGEHGKCVEKVDYAECECKDGWSGSTCTVNVTNLLSYAAESADGEAKKMVFHFYQNQYTLASLVTSASIALLLHIFLFNDVDDEADYPHEMFQCHRVRALVLGSLCCFLFRNPSFLQLDSKYGTRVYNFVINVSFCIGQCFYGAEAYNALKLICGEYINAWDRGLENDQQMKYMAKFYVCLLWHSTDTDLRTVANKLELYFEFMDNVRKLGAFDYQLQHFFSFTECNNTVLHSGLHTKTVKFFIDQLPYELGRRMVPVERSRLYTAVGSVLHYFTWLFVHQSTCNLSSNFYSMQMCSVNDRQLQYFHSDTNNRNVISVTALMLILPKSMAPKYEYHEMNDRIEVIAKWSSSRFKNEQLSEALKLKKALQKNNEAISQRNKNLANKLGSLPEALTIYPSEISSEISIPIPFVAADCPTYISNFHRQMMCREWSDLYFAKRSRGFSTDESFKSTRKNLFDYDEYEEGKLSERIFVWDQWFNNAENNEKFKDQQKACKVNEEKMKLLECNLTSAPEAEIKVIQCDDETLPVLIVKNPPVFLEQQDIQSESMENTGVGRPSSVIQANPRKHPLNEFWLDSSRPGFEGPLNKSFYDNAAFHYDLKTLKFLQEALESQWNDVFNKSLEAKLCRQCLRDNAMVDVVNSVL</sequence>
<dbReference type="PANTHER" id="PTHR24033">
    <property type="entry name" value="EGF-LIKE DOMAIN-CONTAINING PROTEIN"/>
    <property type="match status" value="1"/>
</dbReference>
<keyword evidence="2" id="KW-0175">Coiled coil</keyword>
<feature type="region of interest" description="Disordered" evidence="3">
    <location>
        <begin position="585"/>
        <end position="613"/>
    </location>
</feature>
<comment type="caution">
    <text evidence="1">Lacks conserved residue(s) required for the propagation of feature annotation.</text>
</comment>
<dbReference type="PROSITE" id="PS01186">
    <property type="entry name" value="EGF_2"/>
    <property type="match status" value="1"/>
</dbReference>
<proteinExistence type="predicted"/>
<dbReference type="Gene3D" id="2.10.25.10">
    <property type="entry name" value="Laminin"/>
    <property type="match status" value="1"/>
</dbReference>
<dbReference type="CDD" id="cd00054">
    <property type="entry name" value="EGF_CA"/>
    <property type="match status" value="1"/>
</dbReference>
<evidence type="ECO:0000259" key="4">
    <source>
        <dbReference type="PROSITE" id="PS50026"/>
    </source>
</evidence>
<keyword evidence="5" id="KW-1185">Reference proteome</keyword>
<dbReference type="PANTHER" id="PTHR24033:SF151">
    <property type="entry name" value="NOTCH 2"/>
    <property type="match status" value="1"/>
</dbReference>
<evidence type="ECO:0000313" key="5">
    <source>
        <dbReference type="Proteomes" id="UP000046393"/>
    </source>
</evidence>
<accession>A0A0N5AEE5</accession>
<keyword evidence="1" id="KW-0245">EGF-like domain</keyword>
<feature type="domain" description="EGF-like" evidence="4">
    <location>
        <begin position="888"/>
        <end position="924"/>
    </location>
</feature>
<organism evidence="5 6">
    <name type="scientific">Syphacia muris</name>
    <dbReference type="NCBI Taxonomy" id="451379"/>
    <lineage>
        <taxon>Eukaryota</taxon>
        <taxon>Metazoa</taxon>
        <taxon>Ecdysozoa</taxon>
        <taxon>Nematoda</taxon>
        <taxon>Chromadorea</taxon>
        <taxon>Rhabditida</taxon>
        <taxon>Spirurina</taxon>
        <taxon>Oxyuridomorpha</taxon>
        <taxon>Oxyuroidea</taxon>
        <taxon>Oxyuridae</taxon>
        <taxon>Syphacia</taxon>
    </lineage>
</organism>
<keyword evidence="1" id="KW-1015">Disulfide bond</keyword>
<protein>
    <submittedName>
        <fullName evidence="6">EGF-like domain-containing protein</fullName>
    </submittedName>
</protein>
<dbReference type="PROSITE" id="PS50026">
    <property type="entry name" value="EGF_3"/>
    <property type="match status" value="1"/>
</dbReference>
<feature type="compositionally biased region" description="Low complexity" evidence="3">
    <location>
        <begin position="188"/>
        <end position="202"/>
    </location>
</feature>
<dbReference type="STRING" id="451379.A0A0N5AEE5"/>
<dbReference type="Proteomes" id="UP000046393">
    <property type="component" value="Unplaced"/>
</dbReference>